<evidence type="ECO:0000313" key="6">
    <source>
        <dbReference type="Proteomes" id="UP000004995"/>
    </source>
</evidence>
<keyword evidence="2" id="KW-0805">Transcription regulation</keyword>
<dbReference type="InParanoid" id="K3ZTD0"/>
<feature type="region of interest" description="Disordered" evidence="4">
    <location>
        <begin position="34"/>
        <end position="55"/>
    </location>
</feature>
<dbReference type="eggNOG" id="KOG1267">
    <property type="taxonomic scope" value="Eukaryota"/>
</dbReference>
<reference evidence="5" key="2">
    <citation type="submission" date="2018-08" db="UniProtKB">
        <authorList>
            <consortium name="EnsemblPlants"/>
        </authorList>
    </citation>
    <scope>IDENTIFICATION</scope>
    <source>
        <strain evidence="5">Yugu1</strain>
    </source>
</reference>
<dbReference type="GO" id="GO:0009507">
    <property type="term" value="C:chloroplast"/>
    <property type="evidence" value="ECO:0000318"/>
    <property type="project" value="GO_Central"/>
</dbReference>
<keyword evidence="3" id="KW-0809">Transit peptide</keyword>
<dbReference type="HOGENOM" id="CLU_623186_0_0_1"/>
<accession>K3ZTD0</accession>
<keyword evidence="6" id="KW-1185">Reference proteome</keyword>
<dbReference type="PANTHER" id="PTHR13068:SF83">
    <property type="entry name" value="OS06G0224500 PROTEIN"/>
    <property type="match status" value="1"/>
</dbReference>
<dbReference type="Gene3D" id="1.25.70.10">
    <property type="entry name" value="Transcription termination factor 3, mitochondrial"/>
    <property type="match status" value="1"/>
</dbReference>
<sequence length="440" mass="48032">MEKMGSVPGMTAASPWPCVVSSEVNLGRSLVPSLRRSGGGGYAESRRNWGGDGASRLTEELRDREEDGELGTHPTILAVRAGSNASLLWLPFTAFSIIKIITHGPTIVSLSHLQLPPFRRRRRHHRRNAMVVFRLRAALSRILRSPSRLPTSSHAPPPLVFPHRLLASSAAAASSPGSFAVEEYLVSRLGLTQAQALKAAAKLSHLRSSAKPEAVLAYLESTLGIPAADVGRAVVIRPRFLCTNVEETLARALPTCATSVLRWCSDFFTVDLDKTTRPNVAFLRQCGLNISEIAGGSLYYARLFTMNPESLKEAVQRVQELGIARGAGIFTLALAVVALTSKDVQGNLDFLMKDVGLEVSYIVRRPALPNYSVERQLLPRHCLIKVLKEKGLLKGKLDYYLTAAMAEKIFVGKFVRPFKNHVPGLTDDYASKCLGEATVE</sequence>
<evidence type="ECO:0000256" key="4">
    <source>
        <dbReference type="SAM" id="MobiDB-lite"/>
    </source>
</evidence>
<dbReference type="InterPro" id="IPR038538">
    <property type="entry name" value="MTERF_sf"/>
</dbReference>
<evidence type="ECO:0000256" key="3">
    <source>
        <dbReference type="ARBA" id="ARBA00022946"/>
    </source>
</evidence>
<proteinExistence type="inferred from homology"/>
<dbReference type="InterPro" id="IPR003690">
    <property type="entry name" value="MTERF"/>
</dbReference>
<dbReference type="Gramene" id="KQL26690">
    <property type="protein sequence ID" value="KQL26690"/>
    <property type="gene ID" value="SETIT_029860mg"/>
</dbReference>
<keyword evidence="2" id="KW-0806">Transcription termination</keyword>
<dbReference type="Proteomes" id="UP000004995">
    <property type="component" value="Unassembled WGS sequence"/>
</dbReference>
<dbReference type="GO" id="GO:0006353">
    <property type="term" value="P:DNA-templated transcription termination"/>
    <property type="evidence" value="ECO:0007669"/>
    <property type="project" value="UniProtKB-KW"/>
</dbReference>
<comment type="similarity">
    <text evidence="1">Belongs to the mTERF family.</text>
</comment>
<dbReference type="EnsemblPlants" id="KQL26690">
    <property type="protein sequence ID" value="KQL26690"/>
    <property type="gene ID" value="SETIT_029860mg"/>
</dbReference>
<dbReference type="EMBL" id="AGNK02001339">
    <property type="status" value="NOT_ANNOTATED_CDS"/>
    <property type="molecule type" value="Genomic_DNA"/>
</dbReference>
<protein>
    <submittedName>
        <fullName evidence="5">Uncharacterized protein</fullName>
    </submittedName>
</protein>
<dbReference type="OMA" id="NDILEMF"/>
<dbReference type="Pfam" id="PF02536">
    <property type="entry name" value="mTERF"/>
    <property type="match status" value="1"/>
</dbReference>
<evidence type="ECO:0000256" key="1">
    <source>
        <dbReference type="ARBA" id="ARBA00007692"/>
    </source>
</evidence>
<name>K3ZTD0_SETIT</name>
<dbReference type="AlphaFoldDB" id="K3ZTD0"/>
<evidence type="ECO:0000256" key="2">
    <source>
        <dbReference type="ARBA" id="ARBA00022472"/>
    </source>
</evidence>
<dbReference type="GO" id="GO:0009658">
    <property type="term" value="P:chloroplast organization"/>
    <property type="evidence" value="ECO:0000318"/>
    <property type="project" value="GO_Central"/>
</dbReference>
<reference evidence="6" key="1">
    <citation type="journal article" date="2012" name="Nat. Biotechnol.">
        <title>Reference genome sequence of the model plant Setaria.</title>
        <authorList>
            <person name="Bennetzen J.L."/>
            <person name="Schmutz J."/>
            <person name="Wang H."/>
            <person name="Percifield R."/>
            <person name="Hawkins J."/>
            <person name="Pontaroli A.C."/>
            <person name="Estep M."/>
            <person name="Feng L."/>
            <person name="Vaughn J.N."/>
            <person name="Grimwood J."/>
            <person name="Jenkins J."/>
            <person name="Barry K."/>
            <person name="Lindquist E."/>
            <person name="Hellsten U."/>
            <person name="Deshpande S."/>
            <person name="Wang X."/>
            <person name="Wu X."/>
            <person name="Mitros T."/>
            <person name="Triplett J."/>
            <person name="Yang X."/>
            <person name="Ye C.Y."/>
            <person name="Mauro-Herrera M."/>
            <person name="Wang L."/>
            <person name="Li P."/>
            <person name="Sharma M."/>
            <person name="Sharma R."/>
            <person name="Ronald P.C."/>
            <person name="Panaud O."/>
            <person name="Kellogg E.A."/>
            <person name="Brutnell T.P."/>
            <person name="Doust A.N."/>
            <person name="Tuskan G.A."/>
            <person name="Rokhsar D."/>
            <person name="Devos K.M."/>
        </authorList>
    </citation>
    <scope>NUCLEOTIDE SEQUENCE [LARGE SCALE GENOMIC DNA]</scope>
    <source>
        <strain evidence="6">cv. Yugu1</strain>
    </source>
</reference>
<keyword evidence="2" id="KW-0804">Transcription</keyword>
<organism evidence="5 6">
    <name type="scientific">Setaria italica</name>
    <name type="common">Foxtail millet</name>
    <name type="synonym">Panicum italicum</name>
    <dbReference type="NCBI Taxonomy" id="4555"/>
    <lineage>
        <taxon>Eukaryota</taxon>
        <taxon>Viridiplantae</taxon>
        <taxon>Streptophyta</taxon>
        <taxon>Embryophyta</taxon>
        <taxon>Tracheophyta</taxon>
        <taxon>Spermatophyta</taxon>
        <taxon>Magnoliopsida</taxon>
        <taxon>Liliopsida</taxon>
        <taxon>Poales</taxon>
        <taxon>Poaceae</taxon>
        <taxon>PACMAD clade</taxon>
        <taxon>Panicoideae</taxon>
        <taxon>Panicodae</taxon>
        <taxon>Paniceae</taxon>
        <taxon>Cenchrinae</taxon>
        <taxon>Setaria</taxon>
    </lineage>
</organism>
<dbReference type="PANTHER" id="PTHR13068">
    <property type="entry name" value="CGI-12 PROTEIN-RELATED"/>
    <property type="match status" value="1"/>
</dbReference>
<dbReference type="SMART" id="SM00733">
    <property type="entry name" value="Mterf"/>
    <property type="match status" value="3"/>
</dbReference>
<dbReference type="GO" id="GO:0003676">
    <property type="term" value="F:nucleic acid binding"/>
    <property type="evidence" value="ECO:0007669"/>
    <property type="project" value="InterPro"/>
</dbReference>
<evidence type="ECO:0000313" key="5">
    <source>
        <dbReference type="EnsemblPlants" id="KQL26690"/>
    </source>
</evidence>